<dbReference type="Gene3D" id="2.130.10.10">
    <property type="entry name" value="YVTN repeat-like/Quinoprotein amine dehydrogenase"/>
    <property type="match status" value="1"/>
</dbReference>
<proteinExistence type="predicted"/>
<dbReference type="InterPro" id="IPR036322">
    <property type="entry name" value="WD40_repeat_dom_sf"/>
</dbReference>
<sequence>MSPLNYQNHTSSPLNKSPWVLPASPAINPFHHHQDHLPSNSLTGSLIREEGHIYSLVVSKDLLYTSSDNKNIRVWKHLKDYTNFKSSSGLVKTIIIAEKIFTDHQDGKIRVWKVSSKNPSKLKRIGSLPTFKDYMKCSMNPKNYVEVRRNRNTVMVGEMKVVVGMN</sequence>
<dbReference type="Proteomes" id="UP000053144">
    <property type="component" value="Chromosome 5"/>
</dbReference>
<accession>A0A0L9ULV1</accession>
<protein>
    <submittedName>
        <fullName evidence="1">Uncharacterized protein</fullName>
    </submittedName>
</protein>
<dbReference type="AlphaFoldDB" id="A0A0L9ULV1"/>
<evidence type="ECO:0000313" key="2">
    <source>
        <dbReference type="Proteomes" id="UP000053144"/>
    </source>
</evidence>
<dbReference type="Gramene" id="KOM43522">
    <property type="protein sequence ID" value="KOM43522"/>
    <property type="gene ID" value="LR48_Vigan05g112600"/>
</dbReference>
<dbReference type="PANTHER" id="PTHR22844:SF370">
    <property type="entry name" value="OS12G0594000 PROTEIN"/>
    <property type="match status" value="1"/>
</dbReference>
<name>A0A0L9ULV1_PHAAN</name>
<evidence type="ECO:0000313" key="1">
    <source>
        <dbReference type="EMBL" id="KOM43522.1"/>
    </source>
</evidence>
<organism evidence="1 2">
    <name type="scientific">Phaseolus angularis</name>
    <name type="common">Azuki bean</name>
    <name type="synonym">Vigna angularis</name>
    <dbReference type="NCBI Taxonomy" id="3914"/>
    <lineage>
        <taxon>Eukaryota</taxon>
        <taxon>Viridiplantae</taxon>
        <taxon>Streptophyta</taxon>
        <taxon>Embryophyta</taxon>
        <taxon>Tracheophyta</taxon>
        <taxon>Spermatophyta</taxon>
        <taxon>Magnoliopsida</taxon>
        <taxon>eudicotyledons</taxon>
        <taxon>Gunneridae</taxon>
        <taxon>Pentapetalae</taxon>
        <taxon>rosids</taxon>
        <taxon>fabids</taxon>
        <taxon>Fabales</taxon>
        <taxon>Fabaceae</taxon>
        <taxon>Papilionoideae</taxon>
        <taxon>50 kb inversion clade</taxon>
        <taxon>NPAAA clade</taxon>
        <taxon>indigoferoid/millettioid clade</taxon>
        <taxon>Phaseoleae</taxon>
        <taxon>Vigna</taxon>
    </lineage>
</organism>
<dbReference type="SUPFAM" id="SSF50978">
    <property type="entry name" value="WD40 repeat-like"/>
    <property type="match status" value="1"/>
</dbReference>
<dbReference type="EMBL" id="CM003375">
    <property type="protein sequence ID" value="KOM43522.1"/>
    <property type="molecule type" value="Genomic_DNA"/>
</dbReference>
<dbReference type="InterPro" id="IPR045182">
    <property type="entry name" value="JINGUBANG-like"/>
</dbReference>
<reference evidence="2" key="1">
    <citation type="journal article" date="2015" name="Proc. Natl. Acad. Sci. U.S.A.">
        <title>Genome sequencing of adzuki bean (Vigna angularis) provides insight into high starch and low fat accumulation and domestication.</title>
        <authorList>
            <person name="Yang K."/>
            <person name="Tian Z."/>
            <person name="Chen C."/>
            <person name="Luo L."/>
            <person name="Zhao B."/>
            <person name="Wang Z."/>
            <person name="Yu L."/>
            <person name="Li Y."/>
            <person name="Sun Y."/>
            <person name="Li W."/>
            <person name="Chen Y."/>
            <person name="Li Y."/>
            <person name="Zhang Y."/>
            <person name="Ai D."/>
            <person name="Zhao J."/>
            <person name="Shang C."/>
            <person name="Ma Y."/>
            <person name="Wu B."/>
            <person name="Wang M."/>
            <person name="Gao L."/>
            <person name="Sun D."/>
            <person name="Zhang P."/>
            <person name="Guo F."/>
            <person name="Wang W."/>
            <person name="Li Y."/>
            <person name="Wang J."/>
            <person name="Varshney R.K."/>
            <person name="Wang J."/>
            <person name="Ling H.Q."/>
            <person name="Wan P."/>
        </authorList>
    </citation>
    <scope>NUCLEOTIDE SEQUENCE</scope>
    <source>
        <strain evidence="2">cv. Jingnong 6</strain>
    </source>
</reference>
<dbReference type="OMA" id="IWKICSK"/>
<dbReference type="PANTHER" id="PTHR22844">
    <property type="entry name" value="F-BOX AND WD40 DOMAIN PROTEIN"/>
    <property type="match status" value="1"/>
</dbReference>
<dbReference type="InterPro" id="IPR015943">
    <property type="entry name" value="WD40/YVTN_repeat-like_dom_sf"/>
</dbReference>
<gene>
    <name evidence="1" type="ORF">LR48_Vigan05g112600</name>
</gene>
<dbReference type="STRING" id="3914.A0A0L9ULV1"/>